<dbReference type="Pfam" id="PF00175">
    <property type="entry name" value="NAD_binding_1"/>
    <property type="match status" value="1"/>
</dbReference>
<feature type="binding site" evidence="10">
    <location>
        <begin position="572"/>
        <end position="576"/>
    </location>
    <ligand>
        <name>NADP(+)</name>
        <dbReference type="ChEBI" id="CHEBI:58349"/>
    </ligand>
</feature>
<dbReference type="PRINTS" id="PR00371">
    <property type="entry name" value="FPNCR"/>
</dbReference>
<evidence type="ECO:0000256" key="4">
    <source>
        <dbReference type="ARBA" id="ARBA00022490"/>
    </source>
</evidence>
<comment type="caution">
    <text evidence="10">Lacks conserved residue(s) required for the propagation of feature annotation.</text>
</comment>
<dbReference type="PROSITE" id="PS50902">
    <property type="entry name" value="FLAVODOXIN_LIKE"/>
    <property type="match status" value="1"/>
</dbReference>
<dbReference type="InterPro" id="IPR001094">
    <property type="entry name" value="Flavdoxin-like"/>
</dbReference>
<dbReference type="InterPro" id="IPR001433">
    <property type="entry name" value="OxRdtase_FAD/NAD-bd"/>
</dbReference>
<dbReference type="Gene3D" id="3.40.50.360">
    <property type="match status" value="1"/>
</dbReference>
<evidence type="ECO:0000256" key="10">
    <source>
        <dbReference type="HAMAP-Rule" id="MF_03178"/>
    </source>
</evidence>
<keyword evidence="9 10" id="KW-0560">Oxidoreductase</keyword>
<feature type="binding site" evidence="10">
    <location>
        <position position="393"/>
    </location>
    <ligand>
        <name>FAD</name>
        <dbReference type="ChEBI" id="CHEBI:57692"/>
    </ligand>
</feature>
<dbReference type="Pfam" id="PF00667">
    <property type="entry name" value="FAD_binding_1"/>
    <property type="match status" value="1"/>
</dbReference>
<evidence type="ECO:0000259" key="12">
    <source>
        <dbReference type="PROSITE" id="PS51384"/>
    </source>
</evidence>
<keyword evidence="14" id="KW-1185">Reference proteome</keyword>
<dbReference type="GO" id="GO:0005737">
    <property type="term" value="C:cytoplasm"/>
    <property type="evidence" value="ECO:0007669"/>
    <property type="project" value="UniProtKB-SubCell"/>
</dbReference>
<dbReference type="InterPro" id="IPR017938">
    <property type="entry name" value="Riboflavin_synthase-like_b-brl"/>
</dbReference>
<comment type="similarity">
    <text evidence="10">Belongs to the NADPH-dependent diflavin oxidoreductase NDOR1 family.</text>
</comment>
<evidence type="ECO:0000256" key="9">
    <source>
        <dbReference type="ARBA" id="ARBA00023002"/>
    </source>
</evidence>
<dbReference type="SUPFAM" id="SSF52343">
    <property type="entry name" value="Ferredoxin reductase-like, C-terminal NADP-linked domain"/>
    <property type="match status" value="1"/>
</dbReference>
<feature type="domain" description="Flavodoxin-like" evidence="11">
    <location>
        <begin position="7"/>
        <end position="151"/>
    </location>
</feature>
<evidence type="ECO:0000313" key="14">
    <source>
        <dbReference type="Proteomes" id="UP001633002"/>
    </source>
</evidence>
<dbReference type="Proteomes" id="UP001633002">
    <property type="component" value="Unassembled WGS sequence"/>
</dbReference>
<dbReference type="PROSITE" id="PS51384">
    <property type="entry name" value="FAD_FR"/>
    <property type="match status" value="1"/>
</dbReference>
<evidence type="ECO:0000256" key="8">
    <source>
        <dbReference type="ARBA" id="ARBA00022857"/>
    </source>
</evidence>
<comment type="cofactor">
    <cofactor evidence="1 10">
        <name>FMN</name>
        <dbReference type="ChEBI" id="CHEBI:58210"/>
    </cofactor>
</comment>
<dbReference type="InterPro" id="IPR017927">
    <property type="entry name" value="FAD-bd_FR_type"/>
</dbReference>
<comment type="caution">
    <text evidence="13">The sequence shown here is derived from an EMBL/GenBank/DDBJ whole genome shotgun (WGS) entry which is preliminary data.</text>
</comment>
<keyword evidence="4 10" id="KW-0963">Cytoplasm</keyword>
<feature type="binding site" evidence="10">
    <location>
        <begin position="457"/>
        <end position="460"/>
    </location>
    <ligand>
        <name>FAD</name>
        <dbReference type="ChEBI" id="CHEBI:57692"/>
    </ligand>
</feature>
<gene>
    <name evidence="13" type="ORF">R1sor_027357</name>
</gene>
<dbReference type="GO" id="GO:0050660">
    <property type="term" value="F:flavin adenine dinucleotide binding"/>
    <property type="evidence" value="ECO:0007669"/>
    <property type="project" value="UniProtKB-UniRule"/>
</dbReference>
<feature type="binding site" evidence="10">
    <location>
        <begin position="566"/>
        <end position="567"/>
    </location>
    <ligand>
        <name>NADP(+)</name>
        <dbReference type="ChEBI" id="CHEBI:58349"/>
    </ligand>
</feature>
<proteinExistence type="inferred from homology"/>
<evidence type="ECO:0000259" key="11">
    <source>
        <dbReference type="PROSITE" id="PS50902"/>
    </source>
</evidence>
<organism evidence="13 14">
    <name type="scientific">Riccia sorocarpa</name>
    <dbReference type="NCBI Taxonomy" id="122646"/>
    <lineage>
        <taxon>Eukaryota</taxon>
        <taxon>Viridiplantae</taxon>
        <taxon>Streptophyta</taxon>
        <taxon>Embryophyta</taxon>
        <taxon>Marchantiophyta</taxon>
        <taxon>Marchantiopsida</taxon>
        <taxon>Marchantiidae</taxon>
        <taxon>Marchantiales</taxon>
        <taxon>Ricciaceae</taxon>
        <taxon>Riccia</taxon>
    </lineage>
</organism>
<evidence type="ECO:0000256" key="6">
    <source>
        <dbReference type="ARBA" id="ARBA00022643"/>
    </source>
</evidence>
<dbReference type="PANTHER" id="PTHR19384:SF10">
    <property type="entry name" value="NADPH-DEPENDENT DIFLAVIN OXIDOREDUCTASE 1"/>
    <property type="match status" value="1"/>
</dbReference>
<sequence length="647" mass="73266">MDNRRRLLVLYATDTGNAQDVAERIVREGERRHYAPILHSTSSYEPNVLPMEENVIFVVSTCGQGDPPAMMKIFWRFLLRKSLGEHWLEKVNYAVFGLGDSGYQKYNMVAKKLDRRLSDLGAKPIVPRGLGDDQHRSGYEGALDPWLVNLWTALRERISLPSGLVEPSKDDLSNTQLDSPKFTVIYHSAPPVAELQSLTISANDALRSVEEDWTQHQRARVMMETAAGETPTIMEEGPGHGPDQAVFAKMVVNRRLTAQDHNQDVRHIEFDLGPNAVKYQPGDILTLIPRQNPEDVDSFLNRLSLDGDAYVTVEAARLEPACRWNDPELLQLGPVKIRTLVESVLDVSSASPRRYFFEVMSHFASAEHEKERLQYFATSEGRDDLYQYNQKERRSVLEVLLDFPSVQLPLEWILQLVPRLKPRSFSIASSERAHPNQAHVTLAVVEWTTPFKRKRRGLCSSWLSKLDPSQGEIYVPVWITKGALKLPAPSIPLILVGPGTGCAPFRAFVEERTVQSESGAVAPILFFFGCRKQEKDFLYKEFWQSCTEEDRVMSFNNGGGLFVAFSRDQSQKIYVQHKIRENRELVWRLLQSGAAIFISGSANKMPAQVTSCFEEIISSEGGVSREAAIRWLKQMELKGRFSVEAWS</sequence>
<dbReference type="GO" id="GO:0010181">
    <property type="term" value="F:FMN binding"/>
    <property type="evidence" value="ECO:0007669"/>
    <property type="project" value="UniProtKB-UniRule"/>
</dbReference>
<evidence type="ECO:0000256" key="7">
    <source>
        <dbReference type="ARBA" id="ARBA00022827"/>
    </source>
</evidence>
<comment type="similarity">
    <text evidence="10">In the N-terminal section; belongs to the flavodoxin family.</text>
</comment>
<evidence type="ECO:0000256" key="5">
    <source>
        <dbReference type="ARBA" id="ARBA00022630"/>
    </source>
</evidence>
<comment type="catalytic activity">
    <reaction evidence="10">
        <text>2 oxidized [2Fe-2S]-[protein] + NADPH = 2 reduced [2Fe-2S]-[protein] + NADP(+) + H(+)</text>
        <dbReference type="Rhea" id="RHEA:67716"/>
        <dbReference type="Rhea" id="RHEA-COMP:17327"/>
        <dbReference type="Rhea" id="RHEA-COMP:17328"/>
        <dbReference type="ChEBI" id="CHEBI:15378"/>
        <dbReference type="ChEBI" id="CHEBI:33737"/>
        <dbReference type="ChEBI" id="CHEBI:33738"/>
        <dbReference type="ChEBI" id="CHEBI:57783"/>
        <dbReference type="ChEBI" id="CHEBI:58349"/>
    </reaction>
</comment>
<comment type="function">
    <text evidence="10">NADPH-dependent reductase which is a central component of the cytosolic iron-sulfur (Fe-S) protein assembly (CIA) machinery. Transfers electrons from NADPH via its FAD and FMN prosthetic groups to the [2Fe-2S] cluster of the anamorsin/DRE2 homolog, another key component of the CIA machinery. In turn, this reduced cluster provides electrons for assembly of cytosolic iron-sulfur cluster proteins.</text>
</comment>
<evidence type="ECO:0000256" key="1">
    <source>
        <dbReference type="ARBA" id="ARBA00001917"/>
    </source>
</evidence>
<dbReference type="GO" id="GO:0016651">
    <property type="term" value="F:oxidoreductase activity, acting on NAD(P)H"/>
    <property type="evidence" value="ECO:0007669"/>
    <property type="project" value="UniProtKB-UniRule"/>
</dbReference>
<protein>
    <recommendedName>
        <fullName evidence="10">NADPH-dependent diflavin oxidoreductase 1</fullName>
        <ecNumber evidence="10">1.18.1.-</ecNumber>
    </recommendedName>
    <alternativeName>
        <fullName evidence="10">NADPH-dependent FMN and FAD-containing oxidoreductase</fullName>
    </alternativeName>
</protein>
<dbReference type="InterPro" id="IPR028879">
    <property type="entry name" value="NDOR1"/>
</dbReference>
<dbReference type="FunFam" id="1.20.990.10:FF:000015">
    <property type="entry name" value="NADPH-dependent diflavin oxidoreductase 1"/>
    <property type="match status" value="1"/>
</dbReference>
<feature type="binding site" evidence="10">
    <location>
        <position position="646"/>
    </location>
    <ligand>
        <name>FAD</name>
        <dbReference type="ChEBI" id="CHEBI:57692"/>
    </ligand>
</feature>
<dbReference type="InterPro" id="IPR008254">
    <property type="entry name" value="Flavodoxin/NO_synth"/>
</dbReference>
<dbReference type="FunFam" id="3.40.50.360:FF:000015">
    <property type="entry name" value="NADPH-dependent diflavin oxidoreductase 1"/>
    <property type="match status" value="1"/>
</dbReference>
<dbReference type="GO" id="GO:0016226">
    <property type="term" value="P:iron-sulfur cluster assembly"/>
    <property type="evidence" value="ECO:0007669"/>
    <property type="project" value="UniProtKB-UniRule"/>
</dbReference>
<feature type="binding site" evidence="10">
    <location>
        <position position="133"/>
    </location>
    <ligand>
        <name>FMN</name>
        <dbReference type="ChEBI" id="CHEBI:58210"/>
    </ligand>
</feature>
<evidence type="ECO:0000256" key="2">
    <source>
        <dbReference type="ARBA" id="ARBA00001974"/>
    </source>
</evidence>
<feature type="binding site" evidence="10">
    <location>
        <begin position="60"/>
        <end position="63"/>
    </location>
    <ligand>
        <name>FMN</name>
        <dbReference type="ChEBI" id="CHEBI:58210"/>
    </ligand>
</feature>
<name>A0ABD3GI78_9MARC</name>
<feature type="binding site" evidence="10">
    <location>
        <position position="500"/>
    </location>
    <ligand>
        <name>NADP(+)</name>
        <dbReference type="ChEBI" id="CHEBI:58349"/>
    </ligand>
</feature>
<dbReference type="CDD" id="cd06207">
    <property type="entry name" value="CyPoR_like"/>
    <property type="match status" value="1"/>
</dbReference>
<dbReference type="InterPro" id="IPR039261">
    <property type="entry name" value="FNR_nucleotide-bd"/>
</dbReference>
<dbReference type="Gene3D" id="2.40.30.10">
    <property type="entry name" value="Translation factors"/>
    <property type="match status" value="1"/>
</dbReference>
<dbReference type="InterPro" id="IPR023173">
    <property type="entry name" value="NADPH_Cyt_P450_Rdtase_alpha"/>
</dbReference>
<evidence type="ECO:0000256" key="3">
    <source>
        <dbReference type="ARBA" id="ARBA00004496"/>
    </source>
</evidence>
<dbReference type="Gene3D" id="1.20.990.10">
    <property type="entry name" value="NADPH-cytochrome p450 Reductase, Chain A, domain 3"/>
    <property type="match status" value="1"/>
</dbReference>
<keyword evidence="5 10" id="KW-0285">Flavoprotein</keyword>
<accession>A0ABD3GI78</accession>
<comment type="similarity">
    <text evidence="10">In the C-terminal section; belongs to the flavoprotein pyridine nucleotide cytochrome reductase family.</text>
</comment>
<dbReference type="PANTHER" id="PTHR19384">
    <property type="entry name" value="NITRIC OXIDE SYNTHASE-RELATED"/>
    <property type="match status" value="1"/>
</dbReference>
<dbReference type="EC" id="1.18.1.-" evidence="10"/>
<dbReference type="PRINTS" id="PR00369">
    <property type="entry name" value="FLAVODOXIN"/>
</dbReference>
<dbReference type="SUPFAM" id="SSF63380">
    <property type="entry name" value="Riboflavin synthase domain-like"/>
    <property type="match status" value="1"/>
</dbReference>
<dbReference type="HAMAP" id="MF_03178">
    <property type="entry name" value="NDOR1"/>
    <property type="match status" value="1"/>
</dbReference>
<dbReference type="InterPro" id="IPR003097">
    <property type="entry name" value="CysJ-like_FAD-binding"/>
</dbReference>
<dbReference type="AlphaFoldDB" id="A0ABD3GI78"/>
<reference evidence="13 14" key="1">
    <citation type="submission" date="2024-09" db="EMBL/GenBank/DDBJ databases">
        <title>Chromosome-scale assembly of Riccia sorocarpa.</title>
        <authorList>
            <person name="Paukszto L."/>
        </authorList>
    </citation>
    <scope>NUCLEOTIDE SEQUENCE [LARGE SCALE GENOMIC DNA]</scope>
    <source>
        <strain evidence="13">LP-2024</strain>
        <tissue evidence="13">Aerial parts of the thallus</tissue>
    </source>
</reference>
<dbReference type="GO" id="GO:0050661">
    <property type="term" value="F:NADP binding"/>
    <property type="evidence" value="ECO:0007669"/>
    <property type="project" value="UniProtKB-UniRule"/>
</dbReference>
<feature type="domain" description="FAD-binding FR-type" evidence="12">
    <location>
        <begin position="243"/>
        <end position="487"/>
    </location>
</feature>
<keyword evidence="8 10" id="KW-0521">NADP</keyword>
<dbReference type="InterPro" id="IPR029039">
    <property type="entry name" value="Flavoprotein-like_sf"/>
</dbReference>
<dbReference type="InterPro" id="IPR001709">
    <property type="entry name" value="Flavoprot_Pyr_Nucl_cyt_Rdtase"/>
</dbReference>
<evidence type="ECO:0000313" key="13">
    <source>
        <dbReference type="EMBL" id="KAL3677409.1"/>
    </source>
</evidence>
<dbReference type="EMBL" id="JBJQOH010000008">
    <property type="protein sequence ID" value="KAL3677409.1"/>
    <property type="molecule type" value="Genomic_DNA"/>
</dbReference>
<dbReference type="Gene3D" id="3.40.50.80">
    <property type="entry name" value="Nucleotide-binding domain of ferredoxin-NADP reductase (FNR) module"/>
    <property type="match status" value="1"/>
</dbReference>
<comment type="subcellular location">
    <subcellularLocation>
        <location evidence="3 10">Cytoplasm</location>
    </subcellularLocation>
</comment>
<comment type="cofactor">
    <cofactor evidence="2 10">
        <name>FAD</name>
        <dbReference type="ChEBI" id="CHEBI:57692"/>
    </cofactor>
</comment>
<dbReference type="Pfam" id="PF00258">
    <property type="entry name" value="Flavodoxin_1"/>
    <property type="match status" value="1"/>
</dbReference>
<dbReference type="FunFam" id="3.40.50.80:FF:000032">
    <property type="entry name" value="NADPH-dependent diflavin oxidoreductase 1"/>
    <property type="match status" value="1"/>
</dbReference>
<keyword evidence="6 10" id="KW-0288">FMN</keyword>
<dbReference type="SUPFAM" id="SSF52218">
    <property type="entry name" value="Flavoproteins"/>
    <property type="match status" value="1"/>
</dbReference>
<keyword evidence="7 10" id="KW-0274">FAD</keyword>
<feature type="binding site" evidence="10">
    <location>
        <begin position="423"/>
        <end position="426"/>
    </location>
    <ligand>
        <name>FAD</name>
        <dbReference type="ChEBI" id="CHEBI:57692"/>
    </ligand>
</feature>
<dbReference type="GO" id="GO:0005634">
    <property type="term" value="C:nucleus"/>
    <property type="evidence" value="ECO:0007669"/>
    <property type="project" value="UniProtKB-ARBA"/>
</dbReference>